<organism evidence="10 11">
    <name type="scientific">Fusarium austroafricanum</name>
    <dbReference type="NCBI Taxonomy" id="2364996"/>
    <lineage>
        <taxon>Eukaryota</taxon>
        <taxon>Fungi</taxon>
        <taxon>Dikarya</taxon>
        <taxon>Ascomycota</taxon>
        <taxon>Pezizomycotina</taxon>
        <taxon>Sordariomycetes</taxon>
        <taxon>Hypocreomycetidae</taxon>
        <taxon>Hypocreales</taxon>
        <taxon>Nectriaceae</taxon>
        <taxon>Fusarium</taxon>
        <taxon>Fusarium concolor species complex</taxon>
    </lineage>
</organism>
<evidence type="ECO:0000256" key="4">
    <source>
        <dbReference type="ARBA" id="ARBA00022664"/>
    </source>
</evidence>
<dbReference type="OrthoDB" id="10261918at2759"/>
<evidence type="ECO:0000256" key="8">
    <source>
        <dbReference type="SAM" id="MobiDB-lite"/>
    </source>
</evidence>
<dbReference type="SMART" id="SM00500">
    <property type="entry name" value="SFM"/>
    <property type="match status" value="1"/>
</dbReference>
<dbReference type="SUPFAM" id="SSF158230">
    <property type="entry name" value="PRP4-like"/>
    <property type="match status" value="1"/>
</dbReference>
<dbReference type="AlphaFoldDB" id="A0A8H4KHE7"/>
<feature type="region of interest" description="Disordered" evidence="8">
    <location>
        <begin position="70"/>
        <end position="98"/>
    </location>
</feature>
<keyword evidence="11" id="KW-1185">Reference proteome</keyword>
<dbReference type="Pfam" id="PF08799">
    <property type="entry name" value="PRP4"/>
    <property type="match status" value="1"/>
</dbReference>
<dbReference type="GO" id="GO:0071021">
    <property type="term" value="C:U2-type post-spliceosomal complex"/>
    <property type="evidence" value="ECO:0007669"/>
    <property type="project" value="TreeGrafter"/>
</dbReference>
<dbReference type="EMBL" id="JAADJG010000271">
    <property type="protein sequence ID" value="KAF4449846.1"/>
    <property type="molecule type" value="Genomic_DNA"/>
</dbReference>
<dbReference type="InterPro" id="IPR004098">
    <property type="entry name" value="Prp18"/>
</dbReference>
<comment type="similarity">
    <text evidence="2">Belongs to the PRP18 family.</text>
</comment>
<dbReference type="InterPro" id="IPR039979">
    <property type="entry name" value="PRPF18"/>
</dbReference>
<evidence type="ECO:0000259" key="9">
    <source>
        <dbReference type="SMART" id="SM00500"/>
    </source>
</evidence>
<keyword evidence="4" id="KW-0507">mRNA processing</keyword>
<comment type="caution">
    <text evidence="10">The sequence shown here is derived from an EMBL/GenBank/DDBJ whole genome shotgun (WGS) entry which is preliminary data.</text>
</comment>
<name>A0A8H4KHE7_9HYPO</name>
<evidence type="ECO:0000256" key="6">
    <source>
        <dbReference type="ARBA" id="ARBA00023187"/>
    </source>
</evidence>
<dbReference type="GO" id="GO:0046540">
    <property type="term" value="C:U4/U6 x U5 tri-snRNP complex"/>
    <property type="evidence" value="ECO:0007669"/>
    <property type="project" value="TreeGrafter"/>
</dbReference>
<evidence type="ECO:0000256" key="7">
    <source>
        <dbReference type="ARBA" id="ARBA00023242"/>
    </source>
</evidence>
<dbReference type="InterPro" id="IPR014906">
    <property type="entry name" value="PRP4-like"/>
</dbReference>
<dbReference type="SUPFAM" id="SSF47938">
    <property type="entry name" value="Functional domain of the splicing factor Prp18"/>
    <property type="match status" value="1"/>
</dbReference>
<evidence type="ECO:0000256" key="3">
    <source>
        <dbReference type="ARBA" id="ARBA00018242"/>
    </source>
</evidence>
<feature type="compositionally biased region" description="Basic and acidic residues" evidence="8">
    <location>
        <begin position="10"/>
        <end position="25"/>
    </location>
</feature>
<dbReference type="Pfam" id="PF02840">
    <property type="entry name" value="Prp18"/>
    <property type="match status" value="1"/>
</dbReference>
<evidence type="ECO:0000313" key="11">
    <source>
        <dbReference type="Proteomes" id="UP000605986"/>
    </source>
</evidence>
<accession>A0A8H4KHE7</accession>
<sequence length="337" mass="38856">MDFAALMNKELSKSKKTSGSDDKKYLKRSEIEAQRKEAYLAEQKALEAERVAKAAAKRKLEEDVAAENIAREEKRRKLAEDMRRRREEQEAKEERARRKRLGLPEVVKAKSEDVEDGVQASEDITDAELVEKLRDLGEPAILFGESHAARLRRYRRLTTVVSKGPIPTTLELVDEKDMKVDSELPKDKEGRKWLFRQLASYFTMVLTEYERAMEAEKRDTSASKIAYNAMLFRKFEQGDLDDDILKPIIEIVQALQERRYVDANDGYLRLSIGKAAWPIGVTMVGIHERSAREKLHDGEKGHVMGDEVTRKYLQSIKRCLTFAQVRWPPTDLRQLMG</sequence>
<feature type="compositionally biased region" description="Basic and acidic residues" evidence="8">
    <location>
        <begin position="70"/>
        <end position="96"/>
    </location>
</feature>
<comment type="subcellular location">
    <subcellularLocation>
        <location evidence="1">Nucleus</location>
    </subcellularLocation>
</comment>
<feature type="domain" description="Pre-mRNA processing factor 4 (PRP4)-like" evidence="9">
    <location>
        <begin position="124"/>
        <end position="177"/>
    </location>
</feature>
<protein>
    <recommendedName>
        <fullName evidence="3">Pre-mRNA-splicing factor 18</fullName>
    </recommendedName>
</protein>
<dbReference type="PANTHER" id="PTHR13007:SF19">
    <property type="entry name" value="PRE-MRNA-SPLICING FACTOR 18"/>
    <property type="match status" value="1"/>
</dbReference>
<gene>
    <name evidence="10" type="ORF">F53441_6926</name>
</gene>
<dbReference type="InterPro" id="IPR036285">
    <property type="entry name" value="PRP4-like_sf"/>
</dbReference>
<dbReference type="GO" id="GO:0005682">
    <property type="term" value="C:U5 snRNP"/>
    <property type="evidence" value="ECO:0007669"/>
    <property type="project" value="TreeGrafter"/>
</dbReference>
<keyword evidence="6" id="KW-0508">mRNA splicing</keyword>
<reference evidence="10" key="1">
    <citation type="submission" date="2020-01" db="EMBL/GenBank/DDBJ databases">
        <title>Identification and distribution of gene clusters putatively required for synthesis of sphingolipid metabolism inhibitors in phylogenetically diverse species of the filamentous fungus Fusarium.</title>
        <authorList>
            <person name="Kim H.-S."/>
            <person name="Busman M."/>
            <person name="Brown D.W."/>
            <person name="Divon H."/>
            <person name="Uhlig S."/>
            <person name="Proctor R.H."/>
        </authorList>
    </citation>
    <scope>NUCLEOTIDE SEQUENCE</scope>
    <source>
        <strain evidence="10">NRRL 53441</strain>
    </source>
</reference>
<dbReference type="Gene3D" id="4.10.280.110">
    <property type="entry name" value="Pre-mRNA processing factor 4 domain"/>
    <property type="match status" value="1"/>
</dbReference>
<dbReference type="PANTHER" id="PTHR13007">
    <property type="entry name" value="PRE-MRNA SPLICING FACTOR-RELATED"/>
    <property type="match status" value="1"/>
</dbReference>
<feature type="region of interest" description="Disordered" evidence="8">
    <location>
        <begin position="1"/>
        <end position="25"/>
    </location>
</feature>
<keyword evidence="5" id="KW-0747">Spliceosome</keyword>
<evidence type="ECO:0000313" key="10">
    <source>
        <dbReference type="EMBL" id="KAF4449846.1"/>
    </source>
</evidence>
<dbReference type="Gene3D" id="1.20.940.10">
    <property type="entry name" value="Functional domain of the splicing factor Prp18"/>
    <property type="match status" value="1"/>
</dbReference>
<evidence type="ECO:0000256" key="2">
    <source>
        <dbReference type="ARBA" id="ARBA00008137"/>
    </source>
</evidence>
<dbReference type="FunFam" id="1.20.940.10:FF:000008">
    <property type="entry name" value="Related to potassium channel regulatory factor"/>
    <property type="match status" value="1"/>
</dbReference>
<dbReference type="GO" id="GO:0000350">
    <property type="term" value="P:generation of catalytic spliceosome for second transesterification step"/>
    <property type="evidence" value="ECO:0007669"/>
    <property type="project" value="TreeGrafter"/>
</dbReference>
<keyword evidence="7" id="KW-0539">Nucleus</keyword>
<proteinExistence type="inferred from homology"/>
<dbReference type="Proteomes" id="UP000605986">
    <property type="component" value="Unassembled WGS sequence"/>
</dbReference>
<evidence type="ECO:0000256" key="1">
    <source>
        <dbReference type="ARBA" id="ARBA00004123"/>
    </source>
</evidence>
<evidence type="ECO:0000256" key="5">
    <source>
        <dbReference type="ARBA" id="ARBA00022728"/>
    </source>
</evidence>